<dbReference type="EMBL" id="JRNS01000121">
    <property type="protein sequence ID" value="KGF54933.1"/>
    <property type="molecule type" value="Genomic_DNA"/>
</dbReference>
<keyword evidence="5" id="KW-0540">Nuclease</keyword>
<dbReference type="InterPro" id="IPR001604">
    <property type="entry name" value="Endo_G_ENPP1-like_dom"/>
</dbReference>
<name>A0A096B6A2_9BACT</name>
<dbReference type="PROSITE" id="PS51257">
    <property type="entry name" value="PROKAR_LIPOPROTEIN"/>
    <property type="match status" value="1"/>
</dbReference>
<keyword evidence="2" id="KW-0479">Metal-binding</keyword>
<evidence type="ECO:0000256" key="2">
    <source>
        <dbReference type="PIRSR" id="PIRSR640255-2"/>
    </source>
</evidence>
<feature type="active site" description="Proton acceptor" evidence="1">
    <location>
        <position position="146"/>
    </location>
</feature>
<dbReference type="Pfam" id="PF01223">
    <property type="entry name" value="Endonuclease_NS"/>
    <property type="match status" value="1"/>
</dbReference>
<dbReference type="Gene3D" id="3.40.570.10">
    <property type="entry name" value="Extracellular Endonuclease, subunit A"/>
    <property type="match status" value="1"/>
</dbReference>
<dbReference type="InterPro" id="IPR040255">
    <property type="entry name" value="Non-specific_endonuclease"/>
</dbReference>
<dbReference type="PANTHER" id="PTHR13966">
    <property type="entry name" value="ENDONUCLEASE RELATED"/>
    <property type="match status" value="1"/>
</dbReference>
<dbReference type="SUPFAM" id="SSF54060">
    <property type="entry name" value="His-Me finger endonucleases"/>
    <property type="match status" value="1"/>
</dbReference>
<keyword evidence="5" id="KW-0378">Hydrolase</keyword>
<evidence type="ECO:0000259" key="3">
    <source>
        <dbReference type="SMART" id="SM00477"/>
    </source>
</evidence>
<comment type="caution">
    <text evidence="5">The sequence shown here is derived from an EMBL/GenBank/DDBJ whole genome shotgun (WGS) entry which is preliminary data.</text>
</comment>
<dbReference type="InterPro" id="IPR044929">
    <property type="entry name" value="DNA/RNA_non-sp_Endonuclease_sf"/>
</dbReference>
<dbReference type="SMART" id="SM00892">
    <property type="entry name" value="Endonuclease_NS"/>
    <property type="match status" value="1"/>
</dbReference>
<dbReference type="GO" id="GO:0004519">
    <property type="term" value="F:endonuclease activity"/>
    <property type="evidence" value="ECO:0007669"/>
    <property type="project" value="UniProtKB-KW"/>
</dbReference>
<proteinExistence type="predicted"/>
<organism evidence="5 6">
    <name type="scientific">Prevotella melaninogenica DNF00666</name>
    <dbReference type="NCBI Taxonomy" id="1401073"/>
    <lineage>
        <taxon>Bacteria</taxon>
        <taxon>Pseudomonadati</taxon>
        <taxon>Bacteroidota</taxon>
        <taxon>Bacteroidia</taxon>
        <taxon>Bacteroidales</taxon>
        <taxon>Prevotellaceae</taxon>
        <taxon>Prevotella</taxon>
    </lineage>
</organism>
<dbReference type="GO" id="GO:0046872">
    <property type="term" value="F:metal ion binding"/>
    <property type="evidence" value="ECO:0007669"/>
    <property type="project" value="UniProtKB-KW"/>
</dbReference>
<sequence>MNKIIRYTTVWGLTLLTVSTITSCSKDDDNSNNSGIAETITNNTNSNLKDLRTATHRLEFPKLKGGHSTVLTHKLSNGEINYSVEWDIEKMSNRWTCYQIYASNAQQTVKRKSQQSVDLYPKDPLWTPKSFFSSDPYYRSGYDHGHLCPSQDRVNSRVSNDQTFYLSNMQPQVHGFNAGIWEVMERKMRTYITYTSGSKDTLFICRGGTIDKQDQYTYIKNKFIVPTYFFSAALMKYKVRGQGDWQYKAIAFWFKHENNNGTSLKPYVISIKELEAKTGIDFFCNLPDYIERDVESKTPYQMILTWNIV</sequence>
<evidence type="ECO:0000313" key="5">
    <source>
        <dbReference type="EMBL" id="KGF54933.1"/>
    </source>
</evidence>
<gene>
    <name evidence="5" type="ORF">HMPREF0661_01895</name>
</gene>
<dbReference type="GO" id="GO:0016787">
    <property type="term" value="F:hydrolase activity"/>
    <property type="evidence" value="ECO:0007669"/>
    <property type="project" value="InterPro"/>
</dbReference>
<feature type="domain" description="DNA/RNA non-specific endonuclease/pyrophosphatase/phosphodiesterase" evidence="4">
    <location>
        <begin position="78"/>
        <end position="289"/>
    </location>
</feature>
<dbReference type="RefSeq" id="WP_036862215.1">
    <property type="nucleotide sequence ID" value="NZ_JRNS01000121.1"/>
</dbReference>
<feature type="binding site" evidence="2">
    <location>
        <position position="177"/>
    </location>
    <ligand>
        <name>Mg(2+)</name>
        <dbReference type="ChEBI" id="CHEBI:18420"/>
        <note>catalytic</note>
    </ligand>
</feature>
<dbReference type="PANTHER" id="PTHR13966:SF5">
    <property type="entry name" value="ENDONUCLEASE G, MITOCHONDRIAL"/>
    <property type="match status" value="1"/>
</dbReference>
<dbReference type="SMART" id="SM00477">
    <property type="entry name" value="NUC"/>
    <property type="match status" value="1"/>
</dbReference>
<evidence type="ECO:0000313" key="6">
    <source>
        <dbReference type="Proteomes" id="UP000029578"/>
    </source>
</evidence>
<evidence type="ECO:0000259" key="4">
    <source>
        <dbReference type="SMART" id="SM00892"/>
    </source>
</evidence>
<reference evidence="5 6" key="1">
    <citation type="submission" date="2014-07" db="EMBL/GenBank/DDBJ databases">
        <authorList>
            <person name="McCorrison J."/>
            <person name="Sanka R."/>
            <person name="Torralba M."/>
            <person name="Gillis M."/>
            <person name="Haft D.H."/>
            <person name="Methe B."/>
            <person name="Sutton G."/>
            <person name="Nelson K.E."/>
        </authorList>
    </citation>
    <scope>NUCLEOTIDE SEQUENCE [LARGE SCALE GENOMIC DNA]</scope>
    <source>
        <strain evidence="5 6">DNF00666</strain>
    </source>
</reference>
<accession>A0A096B6A2</accession>
<dbReference type="InterPro" id="IPR020821">
    <property type="entry name" value="ENPP1-3/EXOG-like_nuc-like"/>
</dbReference>
<dbReference type="InterPro" id="IPR044925">
    <property type="entry name" value="His-Me_finger_sf"/>
</dbReference>
<dbReference type="Proteomes" id="UP000029578">
    <property type="component" value="Unassembled WGS sequence"/>
</dbReference>
<dbReference type="AlphaFoldDB" id="A0A096B6A2"/>
<feature type="domain" description="ENPP1-3/EXOG-like endonuclease/phosphodiesterase" evidence="3">
    <location>
        <begin position="98"/>
        <end position="289"/>
    </location>
</feature>
<protein>
    <submittedName>
        <fullName evidence="5">Endonuclease</fullName>
    </submittedName>
</protein>
<evidence type="ECO:0000256" key="1">
    <source>
        <dbReference type="PIRSR" id="PIRSR640255-1"/>
    </source>
</evidence>
<dbReference type="GO" id="GO:0003676">
    <property type="term" value="F:nucleic acid binding"/>
    <property type="evidence" value="ECO:0007669"/>
    <property type="project" value="InterPro"/>
</dbReference>
<keyword evidence="5" id="KW-0255">Endonuclease</keyword>